<keyword evidence="3 5" id="KW-1133">Transmembrane helix</keyword>
<organism evidence="6 7">
    <name type="scientific">Clostridium simiarum</name>
    <dbReference type="NCBI Taxonomy" id="2841506"/>
    <lineage>
        <taxon>Bacteria</taxon>
        <taxon>Bacillati</taxon>
        <taxon>Bacillota</taxon>
        <taxon>Clostridia</taxon>
        <taxon>Eubacteriales</taxon>
        <taxon>Clostridiaceae</taxon>
        <taxon>Clostridium</taxon>
    </lineage>
</organism>
<comment type="caution">
    <text evidence="6">The sequence shown here is derived from an EMBL/GenBank/DDBJ whole genome shotgun (WGS) entry which is preliminary data.</text>
</comment>
<feature type="transmembrane region" description="Helical" evidence="5">
    <location>
        <begin position="96"/>
        <end position="119"/>
    </location>
</feature>
<reference evidence="6 7" key="1">
    <citation type="submission" date="2021-06" db="EMBL/GenBank/DDBJ databases">
        <authorList>
            <person name="Sun Q."/>
            <person name="Li D."/>
        </authorList>
    </citation>
    <scope>NUCLEOTIDE SEQUENCE [LARGE SCALE GENOMIC DNA]</scope>
    <source>
        <strain evidence="6 7">MSJ-4</strain>
    </source>
</reference>
<dbReference type="EMBL" id="JAHLQL010000010">
    <property type="protein sequence ID" value="MBU5593399.1"/>
    <property type="molecule type" value="Genomic_DNA"/>
</dbReference>
<keyword evidence="2 5" id="KW-0812">Transmembrane</keyword>
<evidence type="ECO:0000313" key="7">
    <source>
        <dbReference type="Proteomes" id="UP000736583"/>
    </source>
</evidence>
<dbReference type="PANTHER" id="PTHR39344">
    <property type="entry name" value="UPF0182 PROTEIN SLL1060"/>
    <property type="match status" value="1"/>
</dbReference>
<evidence type="ECO:0000313" key="6">
    <source>
        <dbReference type="EMBL" id="MBU5593399.1"/>
    </source>
</evidence>
<keyword evidence="4 5" id="KW-0472">Membrane</keyword>
<keyword evidence="1 5" id="KW-1003">Cell membrane</keyword>
<dbReference type="Pfam" id="PF03699">
    <property type="entry name" value="UPF0182"/>
    <property type="match status" value="1"/>
</dbReference>
<evidence type="ECO:0000256" key="5">
    <source>
        <dbReference type="HAMAP-Rule" id="MF_01600"/>
    </source>
</evidence>
<proteinExistence type="inferred from homology"/>
<sequence>MKKKYKLIIPLVLILLLFVFFIDAIVEFVINVKWFREVGYLSVYFTKIVATLKLMIPIFLICFIGIMLYYKSLRKNFIKNKNIIEINAKTKRKESIIFFSFNTVLSFLISYITASTYWYRILQFSNSVNFNIKDPIFNKDVSFYMFKLPLIQSLFAAMMVFLIVLLVLTFVAYIAMNTKDKIHNIDLKNPFSKMKSMKSNITSYVGKQLAILSSLFLIMIGIFYILKAYYLVYSPRGVAFGASFTDARVSLYFYRGISVVAILCSIVVFMSVIKGKVKPIIISIIAIGALILLEGITSSLVQQFMVKSNELDFERPYIKQNIDFTRKAFNIDQIKENLFEVKNDFTKEDIGKNRDIIDNIKLNSFQPALDFYNQVQVIRYYYNFNDIDIDRYNIDGKYTQVFIAPREINSDEIEPNTWFNKHLVYTHGYGVVMSKVNSVTSDGKPNFVIKDIPPENSTDIKIDNPRIYFGENTNYYAIVNTNQREFDYPKGGENETNKYDGAAGIKMSFINRVLFSIKEKNIKFMLSNDITKDSKILINRNVMERAKTIAPFLHYDKDPYMVIQDGSLYWVLDGYTTSDKYPFSEPHKEINYIRNSAKVVVDAYNGDINFYISDKNDPIINSYSKIFKGLFKDIDTLPKEFVEHFRYPEEIFNIQCSVLGKYHIVDPEVIYNGEDLWEISKNQKEVKAESKPTESSYIVTRLPDHDKEEMILFEYFNMRNKENMVALFGARMDGDNYGKLVLYKFPPSKTIYSPYLFKNQINQDPIISKELSLWNTEGSRVDYGDTIILPIKNSLLYVEPLYLKANGTNSIPEMKRVIVSYGDKIVMAENMEKALEQIFSNNVDNKATGGTSTSGNENMKLAKDLYDKALEAQKNGDWSKYGEYINELGKVLEQLGNK</sequence>
<feature type="transmembrane region" description="Helical" evidence="5">
    <location>
        <begin position="280"/>
        <end position="301"/>
    </location>
</feature>
<gene>
    <name evidence="6" type="ORF">KQI89_16775</name>
</gene>
<dbReference type="NCBIfam" id="NF000825">
    <property type="entry name" value="PRK00068.1"/>
    <property type="match status" value="1"/>
</dbReference>
<feature type="transmembrane region" description="Helical" evidence="5">
    <location>
        <begin position="252"/>
        <end position="273"/>
    </location>
</feature>
<feature type="transmembrane region" description="Helical" evidence="5">
    <location>
        <begin position="50"/>
        <end position="70"/>
    </location>
</feature>
<dbReference type="HAMAP" id="MF_01600">
    <property type="entry name" value="UPF0182"/>
    <property type="match status" value="1"/>
</dbReference>
<evidence type="ECO:0000256" key="1">
    <source>
        <dbReference type="ARBA" id="ARBA00022475"/>
    </source>
</evidence>
<accession>A0ABS6F4G0</accession>
<feature type="transmembrane region" description="Helical" evidence="5">
    <location>
        <begin position="150"/>
        <end position="175"/>
    </location>
</feature>
<comment type="similarity">
    <text evidence="5">Belongs to the UPF0182 family.</text>
</comment>
<dbReference type="InterPro" id="IPR005372">
    <property type="entry name" value="UPF0182"/>
</dbReference>
<comment type="subcellular location">
    <subcellularLocation>
        <location evidence="5">Cell membrane</location>
        <topology evidence="5">Multi-pass membrane protein</topology>
    </subcellularLocation>
</comment>
<dbReference type="RefSeq" id="WP_216458056.1">
    <property type="nucleotide sequence ID" value="NZ_JAHLQL010000010.1"/>
</dbReference>
<keyword evidence="7" id="KW-1185">Reference proteome</keyword>
<evidence type="ECO:0000256" key="2">
    <source>
        <dbReference type="ARBA" id="ARBA00022692"/>
    </source>
</evidence>
<feature type="transmembrane region" description="Helical" evidence="5">
    <location>
        <begin position="7"/>
        <end position="30"/>
    </location>
</feature>
<evidence type="ECO:0000256" key="4">
    <source>
        <dbReference type="ARBA" id="ARBA00023136"/>
    </source>
</evidence>
<dbReference type="PANTHER" id="PTHR39344:SF1">
    <property type="entry name" value="UPF0182 PROTEIN SLL1060"/>
    <property type="match status" value="1"/>
</dbReference>
<protein>
    <recommendedName>
        <fullName evidence="5">UPF0182 protein KQI89_16775</fullName>
    </recommendedName>
</protein>
<feature type="transmembrane region" description="Helical" evidence="5">
    <location>
        <begin position="209"/>
        <end position="232"/>
    </location>
</feature>
<name>A0ABS6F4G0_9CLOT</name>
<evidence type="ECO:0000256" key="3">
    <source>
        <dbReference type="ARBA" id="ARBA00022989"/>
    </source>
</evidence>
<dbReference type="Proteomes" id="UP000736583">
    <property type="component" value="Unassembled WGS sequence"/>
</dbReference>